<evidence type="ECO:0000256" key="1">
    <source>
        <dbReference type="ARBA" id="ARBA00004141"/>
    </source>
</evidence>
<dbReference type="InterPro" id="IPR036259">
    <property type="entry name" value="MFS_trans_sf"/>
</dbReference>
<evidence type="ECO:0000256" key="5">
    <source>
        <dbReference type="ARBA" id="ARBA00022989"/>
    </source>
</evidence>
<dbReference type="Proteomes" id="UP000801492">
    <property type="component" value="Unassembled WGS sequence"/>
</dbReference>
<feature type="transmembrane region" description="Helical" evidence="7">
    <location>
        <begin position="350"/>
        <end position="374"/>
    </location>
</feature>
<evidence type="ECO:0000313" key="8">
    <source>
        <dbReference type="EMBL" id="KAF2878617.1"/>
    </source>
</evidence>
<feature type="transmembrane region" description="Helical" evidence="7">
    <location>
        <begin position="124"/>
        <end position="144"/>
    </location>
</feature>
<comment type="caution">
    <text evidence="8">The sequence shown here is derived from an EMBL/GenBank/DDBJ whole genome shotgun (WGS) entry which is preliminary data.</text>
</comment>
<comment type="similarity">
    <text evidence="2">Belongs to the major facilitator superfamily. Proton-dependent oligopeptide transporter (POT/PTR) (TC 2.A.17) family.</text>
</comment>
<accession>A0A8K0C6B5</accession>
<keyword evidence="4" id="KW-0571">Peptide transport</keyword>
<dbReference type="AlphaFoldDB" id="A0A8K0C6B5"/>
<sequence length="445" mass="50516">MALKAFRCVYTAIKLKLKSKNVKKDHWLDFAVEKHGKELVNELKIVSSILFLYIPIPLFWGLFEQIATTWTYQARQMNGEIGDTFTIPPGQIQLSNPIFVMILIPLFVYVIYPNFANICVFRTALRRITLGGFLVWVSFVITAFNAMRLEENYPALPLESEAQIRIFNVLPCDITIFSRALNSGRLLNMTKLSLYTQTLYSVIGTPELNFDMTSSCSSIKGKFTLTEAEAATYYFKDSNKEPIYIKESVRESIGGFINVRIVINLNGKYDEPINITFGDDKNGMTKTNSSSLNFIRFSNPGIYTIELGNLFKIKQKFSLGGVYSLNAIAVSANQFDVKNLVIAKPNNIHVLWIIPPYIVISVGEILFSITGSAFSYCQTPKNMKTLVLGVWFLTFCIGQLIVVAVEYIRIFEKASARFFLYAAFMVIDMILFIAMTMGYKYAEYK</sequence>
<evidence type="ECO:0000256" key="6">
    <source>
        <dbReference type="ARBA" id="ARBA00023136"/>
    </source>
</evidence>
<keyword evidence="3 7" id="KW-0812">Transmembrane</keyword>
<dbReference type="EMBL" id="VTPC01091320">
    <property type="protein sequence ID" value="KAF2878617.1"/>
    <property type="molecule type" value="Genomic_DNA"/>
</dbReference>
<feature type="transmembrane region" description="Helical" evidence="7">
    <location>
        <begin position="94"/>
        <end position="112"/>
    </location>
</feature>
<evidence type="ECO:0000256" key="7">
    <source>
        <dbReference type="SAM" id="Phobius"/>
    </source>
</evidence>
<feature type="transmembrane region" description="Helical" evidence="7">
    <location>
        <begin position="386"/>
        <end position="406"/>
    </location>
</feature>
<dbReference type="InterPro" id="IPR000109">
    <property type="entry name" value="POT_fam"/>
</dbReference>
<name>A0A8K0C6B5_IGNLU</name>
<keyword evidence="4" id="KW-0653">Protein transport</keyword>
<dbReference type="OrthoDB" id="8904098at2759"/>
<keyword evidence="9" id="KW-1185">Reference proteome</keyword>
<keyword evidence="4" id="KW-0813">Transport</keyword>
<protein>
    <submittedName>
        <fullName evidence="8">Uncharacterized protein</fullName>
    </submittedName>
</protein>
<dbReference type="GO" id="GO:0015833">
    <property type="term" value="P:peptide transport"/>
    <property type="evidence" value="ECO:0007669"/>
    <property type="project" value="UniProtKB-KW"/>
</dbReference>
<dbReference type="Gene3D" id="1.20.1250.20">
    <property type="entry name" value="MFS general substrate transporter like domains"/>
    <property type="match status" value="2"/>
</dbReference>
<proteinExistence type="inferred from homology"/>
<dbReference type="GO" id="GO:0022857">
    <property type="term" value="F:transmembrane transporter activity"/>
    <property type="evidence" value="ECO:0007669"/>
    <property type="project" value="InterPro"/>
</dbReference>
<evidence type="ECO:0000313" key="9">
    <source>
        <dbReference type="Proteomes" id="UP000801492"/>
    </source>
</evidence>
<keyword evidence="5 7" id="KW-1133">Transmembrane helix</keyword>
<comment type="subcellular location">
    <subcellularLocation>
        <location evidence="1">Membrane</location>
        <topology evidence="1">Multi-pass membrane protein</topology>
    </subcellularLocation>
</comment>
<dbReference type="Pfam" id="PF00854">
    <property type="entry name" value="PTR2"/>
    <property type="match status" value="2"/>
</dbReference>
<feature type="transmembrane region" description="Helical" evidence="7">
    <location>
        <begin position="43"/>
        <end position="63"/>
    </location>
</feature>
<evidence type="ECO:0000256" key="2">
    <source>
        <dbReference type="ARBA" id="ARBA00005982"/>
    </source>
</evidence>
<evidence type="ECO:0000256" key="3">
    <source>
        <dbReference type="ARBA" id="ARBA00022692"/>
    </source>
</evidence>
<feature type="transmembrane region" description="Helical" evidence="7">
    <location>
        <begin position="164"/>
        <end position="181"/>
    </location>
</feature>
<feature type="transmembrane region" description="Helical" evidence="7">
    <location>
        <begin position="418"/>
        <end position="439"/>
    </location>
</feature>
<reference evidence="8" key="1">
    <citation type="submission" date="2019-08" db="EMBL/GenBank/DDBJ databases">
        <title>The genome of the North American firefly Photinus pyralis.</title>
        <authorList>
            <consortium name="Photinus pyralis genome working group"/>
            <person name="Fallon T.R."/>
            <person name="Sander Lower S.E."/>
            <person name="Weng J.-K."/>
        </authorList>
    </citation>
    <scope>NUCLEOTIDE SEQUENCE</scope>
    <source>
        <strain evidence="8">TRF0915ILg1</strain>
        <tissue evidence="8">Whole body</tissue>
    </source>
</reference>
<dbReference type="GO" id="GO:0016020">
    <property type="term" value="C:membrane"/>
    <property type="evidence" value="ECO:0007669"/>
    <property type="project" value="UniProtKB-SubCell"/>
</dbReference>
<organism evidence="8 9">
    <name type="scientific">Ignelater luminosus</name>
    <name type="common">Cucubano</name>
    <name type="synonym">Pyrophorus luminosus</name>
    <dbReference type="NCBI Taxonomy" id="2038154"/>
    <lineage>
        <taxon>Eukaryota</taxon>
        <taxon>Metazoa</taxon>
        <taxon>Ecdysozoa</taxon>
        <taxon>Arthropoda</taxon>
        <taxon>Hexapoda</taxon>
        <taxon>Insecta</taxon>
        <taxon>Pterygota</taxon>
        <taxon>Neoptera</taxon>
        <taxon>Endopterygota</taxon>
        <taxon>Coleoptera</taxon>
        <taxon>Polyphaga</taxon>
        <taxon>Elateriformia</taxon>
        <taxon>Elateroidea</taxon>
        <taxon>Elateridae</taxon>
        <taxon>Agrypninae</taxon>
        <taxon>Pyrophorini</taxon>
        <taxon>Ignelater</taxon>
    </lineage>
</organism>
<evidence type="ECO:0000256" key="4">
    <source>
        <dbReference type="ARBA" id="ARBA00022856"/>
    </source>
</evidence>
<gene>
    <name evidence="8" type="ORF">ILUMI_27550</name>
</gene>
<keyword evidence="6 7" id="KW-0472">Membrane</keyword>
<dbReference type="PANTHER" id="PTHR11654">
    <property type="entry name" value="OLIGOPEPTIDE TRANSPORTER-RELATED"/>
    <property type="match status" value="1"/>
</dbReference>